<dbReference type="Proteomes" id="UP001054945">
    <property type="component" value="Unassembled WGS sequence"/>
</dbReference>
<evidence type="ECO:0000313" key="1">
    <source>
        <dbReference type="EMBL" id="GIX73125.1"/>
    </source>
</evidence>
<accession>A0AAV4MMJ5</accession>
<proteinExistence type="predicted"/>
<name>A0AAV4MMJ5_CAEEX</name>
<sequence>MEDIAYLCEWDNNEGTKMKSPKSESKIKFLRRMKRLDFSSYVRGDVDSKNLNRTEIRDSLIALGLSGGIVSLTKLDPGVRRYLAHLFTQRNPALPPPPNTITAPTARLSQY</sequence>
<dbReference type="AlphaFoldDB" id="A0AAV4MMJ5"/>
<keyword evidence="2" id="KW-1185">Reference proteome</keyword>
<dbReference type="EMBL" id="BPLR01002376">
    <property type="protein sequence ID" value="GIX73125.1"/>
    <property type="molecule type" value="Genomic_DNA"/>
</dbReference>
<comment type="caution">
    <text evidence="1">The sequence shown here is derived from an EMBL/GenBank/DDBJ whole genome shotgun (WGS) entry which is preliminary data.</text>
</comment>
<protein>
    <submittedName>
        <fullName evidence="1">Uncharacterized protein</fullName>
    </submittedName>
</protein>
<evidence type="ECO:0000313" key="2">
    <source>
        <dbReference type="Proteomes" id="UP001054945"/>
    </source>
</evidence>
<organism evidence="1 2">
    <name type="scientific">Caerostris extrusa</name>
    <name type="common">Bark spider</name>
    <name type="synonym">Caerostris bankana</name>
    <dbReference type="NCBI Taxonomy" id="172846"/>
    <lineage>
        <taxon>Eukaryota</taxon>
        <taxon>Metazoa</taxon>
        <taxon>Ecdysozoa</taxon>
        <taxon>Arthropoda</taxon>
        <taxon>Chelicerata</taxon>
        <taxon>Arachnida</taxon>
        <taxon>Araneae</taxon>
        <taxon>Araneomorphae</taxon>
        <taxon>Entelegynae</taxon>
        <taxon>Araneoidea</taxon>
        <taxon>Araneidae</taxon>
        <taxon>Caerostris</taxon>
    </lineage>
</organism>
<gene>
    <name evidence="1" type="ORF">CEXT_690461</name>
</gene>
<reference evidence="1 2" key="1">
    <citation type="submission" date="2021-06" db="EMBL/GenBank/DDBJ databases">
        <title>Caerostris extrusa draft genome.</title>
        <authorList>
            <person name="Kono N."/>
            <person name="Arakawa K."/>
        </authorList>
    </citation>
    <scope>NUCLEOTIDE SEQUENCE [LARGE SCALE GENOMIC DNA]</scope>
</reference>